<dbReference type="EMBL" id="AK306858">
    <property type="protein sequence ID" value="BAK63852.1"/>
    <property type="molecule type" value="mRNA"/>
</dbReference>
<reference evidence="2" key="1">
    <citation type="journal article" date="2011" name="Funct. Integr. Genomics">
        <title>Major chimpanzee-specific structural changes in sperm development-associated genes.</title>
        <authorList>
            <person name="Kim R.N."/>
            <person name="Kim D.W."/>
            <person name="Choi S.H."/>
            <person name="Chae S.H."/>
            <person name="Nam S.H."/>
            <person name="Kim D.W."/>
            <person name="Kim A."/>
            <person name="Kang A."/>
            <person name="Park K.H."/>
            <person name="Lee Y.S."/>
            <person name="Hirai M."/>
            <person name="Suzuki Y."/>
            <person name="Sugano S."/>
            <person name="Hashimoto K."/>
            <person name="Kim D.S."/>
            <person name="Park H.S."/>
        </authorList>
    </citation>
    <scope>NUCLEOTIDE SEQUENCE</scope>
    <source>
        <tissue evidence="2">Testis</tissue>
    </source>
</reference>
<protein>
    <submittedName>
        <fullName evidence="2">Uncharacterized protein</fullName>
    </submittedName>
</protein>
<name>G2HJE4_PANTR</name>
<proteinExistence type="evidence at transcript level"/>
<evidence type="ECO:0000313" key="2">
    <source>
        <dbReference type="EMBL" id="BAK63852.1"/>
    </source>
</evidence>
<evidence type="ECO:0000256" key="1">
    <source>
        <dbReference type="SAM" id="MobiDB-lite"/>
    </source>
</evidence>
<feature type="compositionally biased region" description="Basic and acidic residues" evidence="1">
    <location>
        <begin position="29"/>
        <end position="44"/>
    </location>
</feature>
<feature type="compositionally biased region" description="Basic residues" evidence="1">
    <location>
        <begin position="17"/>
        <end position="28"/>
    </location>
</feature>
<sequence length="44" mass="4969">MADIGTVSPSPSPLSHGLRKGHLSKWRSRTTERGRKQEVTTERH</sequence>
<organism evidence="2">
    <name type="scientific">Pan troglodytes</name>
    <name type="common">Chimpanzee</name>
    <dbReference type="NCBI Taxonomy" id="9598"/>
    <lineage>
        <taxon>Eukaryota</taxon>
        <taxon>Metazoa</taxon>
        <taxon>Chordata</taxon>
        <taxon>Craniata</taxon>
        <taxon>Vertebrata</taxon>
        <taxon>Euteleostomi</taxon>
        <taxon>Mammalia</taxon>
        <taxon>Eutheria</taxon>
        <taxon>Euarchontoglires</taxon>
        <taxon>Primates</taxon>
        <taxon>Haplorrhini</taxon>
        <taxon>Catarrhini</taxon>
        <taxon>Hominidae</taxon>
        <taxon>Pan</taxon>
    </lineage>
</organism>
<accession>G2HJE4</accession>
<feature type="region of interest" description="Disordered" evidence="1">
    <location>
        <begin position="1"/>
        <end position="44"/>
    </location>
</feature>
<dbReference type="AlphaFoldDB" id="G2HJE4"/>